<dbReference type="Proteomes" id="UP000320791">
    <property type="component" value="Unassembled WGS sequence"/>
</dbReference>
<sequence>MVRPLSPNVRRLIVEFDPCAANGMSITEFCAVHGISRKTYYAIKKRFEQEGFGALHPRSSAPHKPATTYDEATVSMVLAMRERLGQFGWDNGPRSIWYALIDQPNVVQPIPSVSTIARILAAAGVVAKNPRKRPRSSIVRFERSCAMELWQLDAFSYRLATPAGTVITIYQLIDDATRFDVGTTYGTKPENGADALNCVVNAIRVYGVPRQLLSDNGGAFNQIRRGRITALHRFLAVKGCEAITGRADHPQTQGKNERSHQTLVKFLDAHKPSTEAKLKELLSEYREYYNNKRRHQALGGMTPKQAWDSIEHRPSSGEPITQEQLTAEIEKYRQARSSESPSAADGLDQDPAMLYIKPSSRPRFALAGYYINIPKRLTDKHYYVVHTDDEYALFDSVDGVMVLRIPLPLNVLGEPIGATVPLWKIIGAYLHEAPPWFLKRQQQWLQQHPTAAAELED</sequence>
<dbReference type="Pfam" id="PF13518">
    <property type="entry name" value="HTH_28"/>
    <property type="match status" value="1"/>
</dbReference>
<dbReference type="RefSeq" id="WP_146325786.1">
    <property type="nucleotide sequence ID" value="NZ_CP047080.1"/>
</dbReference>
<accession>A0A5C5TT25</accession>
<protein>
    <submittedName>
        <fullName evidence="2">Transposase</fullName>
    </submittedName>
</protein>
<dbReference type="SUPFAM" id="SSF46689">
    <property type="entry name" value="Homeodomain-like"/>
    <property type="match status" value="1"/>
</dbReference>
<dbReference type="EMBL" id="VOHM01000061">
    <property type="protein sequence ID" value="TWT16827.1"/>
    <property type="molecule type" value="Genomic_DNA"/>
</dbReference>
<dbReference type="InterPro" id="IPR012337">
    <property type="entry name" value="RNaseH-like_sf"/>
</dbReference>
<dbReference type="OrthoDB" id="568335at2"/>
<organism evidence="2 3">
    <name type="scientific">Corynebacterium canis</name>
    <dbReference type="NCBI Taxonomy" id="679663"/>
    <lineage>
        <taxon>Bacteria</taxon>
        <taxon>Bacillati</taxon>
        <taxon>Actinomycetota</taxon>
        <taxon>Actinomycetes</taxon>
        <taxon>Mycobacteriales</taxon>
        <taxon>Corynebacteriaceae</taxon>
        <taxon>Corynebacterium</taxon>
    </lineage>
</organism>
<gene>
    <name evidence="2" type="ORF">FRX94_13105</name>
</gene>
<evidence type="ECO:0000313" key="3">
    <source>
        <dbReference type="Proteomes" id="UP000320791"/>
    </source>
</evidence>
<proteinExistence type="predicted"/>
<name>A0A5C5TT25_9CORY</name>
<feature type="domain" description="Integrase catalytic" evidence="1">
    <location>
        <begin position="130"/>
        <end position="311"/>
    </location>
</feature>
<dbReference type="InterPro" id="IPR001584">
    <property type="entry name" value="Integrase_cat-core"/>
</dbReference>
<dbReference type="GO" id="GO:0015074">
    <property type="term" value="P:DNA integration"/>
    <property type="evidence" value="ECO:0007669"/>
    <property type="project" value="InterPro"/>
</dbReference>
<dbReference type="PANTHER" id="PTHR35004">
    <property type="entry name" value="TRANSPOSASE RV3428C-RELATED"/>
    <property type="match status" value="1"/>
</dbReference>
<evidence type="ECO:0000313" key="2">
    <source>
        <dbReference type="EMBL" id="TWT16827.1"/>
    </source>
</evidence>
<reference evidence="2 3" key="1">
    <citation type="submission" date="2019-08" db="EMBL/GenBank/DDBJ databases">
        <authorList>
            <person name="Lei W."/>
        </authorList>
    </citation>
    <scope>NUCLEOTIDE SEQUENCE [LARGE SCALE GENOMIC DNA]</scope>
    <source>
        <strain evidence="2 3">CCUG 58627</strain>
    </source>
</reference>
<dbReference type="Pfam" id="PF13683">
    <property type="entry name" value="rve_3"/>
    <property type="match status" value="1"/>
</dbReference>
<dbReference type="Gene3D" id="3.30.420.10">
    <property type="entry name" value="Ribonuclease H-like superfamily/Ribonuclease H"/>
    <property type="match status" value="1"/>
</dbReference>
<comment type="caution">
    <text evidence="2">The sequence shown here is derived from an EMBL/GenBank/DDBJ whole genome shotgun (WGS) entry which is preliminary data.</text>
</comment>
<dbReference type="PROSITE" id="PS50994">
    <property type="entry name" value="INTEGRASE"/>
    <property type="match status" value="1"/>
</dbReference>
<keyword evidence="3" id="KW-1185">Reference proteome</keyword>
<dbReference type="InterPro" id="IPR055247">
    <property type="entry name" value="InsJ-like_HTH"/>
</dbReference>
<dbReference type="SUPFAM" id="SSF53098">
    <property type="entry name" value="Ribonuclease H-like"/>
    <property type="match status" value="1"/>
</dbReference>
<dbReference type="InterPro" id="IPR009057">
    <property type="entry name" value="Homeodomain-like_sf"/>
</dbReference>
<dbReference type="PANTHER" id="PTHR35004:SF7">
    <property type="entry name" value="INTEGRASE PROTEIN"/>
    <property type="match status" value="1"/>
</dbReference>
<dbReference type="AlphaFoldDB" id="A0A5C5TT25"/>
<evidence type="ECO:0000259" key="1">
    <source>
        <dbReference type="PROSITE" id="PS50994"/>
    </source>
</evidence>
<dbReference type="InterPro" id="IPR036397">
    <property type="entry name" value="RNaseH_sf"/>
</dbReference>
<dbReference type="GO" id="GO:0003676">
    <property type="term" value="F:nucleic acid binding"/>
    <property type="evidence" value="ECO:0007669"/>
    <property type="project" value="InterPro"/>
</dbReference>